<feature type="region of interest" description="Disordered" evidence="1">
    <location>
        <begin position="57"/>
        <end position="81"/>
    </location>
</feature>
<dbReference type="Proteomes" id="UP000199215">
    <property type="component" value="Unassembled WGS sequence"/>
</dbReference>
<organism evidence="3 4">
    <name type="scientific">Halopenitus malekzadehii</name>
    <dbReference type="NCBI Taxonomy" id="1267564"/>
    <lineage>
        <taxon>Archaea</taxon>
        <taxon>Methanobacteriati</taxon>
        <taxon>Methanobacteriota</taxon>
        <taxon>Stenosarchaea group</taxon>
        <taxon>Halobacteria</taxon>
        <taxon>Halobacteriales</taxon>
        <taxon>Haloferacaceae</taxon>
        <taxon>Halopenitus</taxon>
    </lineage>
</organism>
<protein>
    <submittedName>
        <fullName evidence="3">Adenylate cyclase</fullName>
    </submittedName>
</protein>
<evidence type="ECO:0000313" key="4">
    <source>
        <dbReference type="Proteomes" id="UP000199215"/>
    </source>
</evidence>
<dbReference type="OrthoDB" id="46040at2157"/>
<feature type="domain" description="CYTH" evidence="2">
    <location>
        <begin position="1"/>
        <end position="192"/>
    </location>
</feature>
<dbReference type="InterPro" id="IPR023577">
    <property type="entry name" value="CYTH_domain"/>
</dbReference>
<dbReference type="InterPro" id="IPR033469">
    <property type="entry name" value="CYTH-like_dom_sf"/>
</dbReference>
<dbReference type="SUPFAM" id="SSF55154">
    <property type="entry name" value="CYTH-like phosphatases"/>
    <property type="match status" value="1"/>
</dbReference>
<evidence type="ECO:0000256" key="1">
    <source>
        <dbReference type="SAM" id="MobiDB-lite"/>
    </source>
</evidence>
<accession>A0A1H6I764</accession>
<sequence>MYEVELKVAADVAAVRDRLSSTDADRLEAIRQVDTYYDAPDRDFAATDEALRIRVERPLAGSEAAGSRTDDDGTTPRTKVTYKGPLVDEASKTREEHETTVADGEELAAILNGLGYTPTATVEKRREFYRLDGYTLTLDRVDDVGEFVEIEREIETADGIDAARDHAGDLLRELGLDPDDQIRTSYLGLLLDGDA</sequence>
<reference evidence="3 4" key="1">
    <citation type="submission" date="2016-10" db="EMBL/GenBank/DDBJ databases">
        <authorList>
            <person name="de Groot N.N."/>
        </authorList>
    </citation>
    <scope>NUCLEOTIDE SEQUENCE [LARGE SCALE GENOMIC DNA]</scope>
    <source>
        <strain evidence="3 4">IBRC-M10418</strain>
    </source>
</reference>
<dbReference type="Pfam" id="PF01928">
    <property type="entry name" value="CYTH"/>
    <property type="match status" value="1"/>
</dbReference>
<dbReference type="Gene3D" id="2.40.320.10">
    <property type="entry name" value="Hypothetical Protein Pfu-838710-001"/>
    <property type="match status" value="1"/>
</dbReference>
<dbReference type="CDD" id="cd07890">
    <property type="entry name" value="CYTH-like_AC_IV-like"/>
    <property type="match status" value="1"/>
</dbReference>
<dbReference type="NCBIfam" id="TIGR00318">
    <property type="entry name" value="cyaB"/>
    <property type="match status" value="1"/>
</dbReference>
<proteinExistence type="predicted"/>
<dbReference type="EMBL" id="FNWU01000001">
    <property type="protein sequence ID" value="SEH43461.1"/>
    <property type="molecule type" value="Genomic_DNA"/>
</dbReference>
<evidence type="ECO:0000259" key="2">
    <source>
        <dbReference type="PROSITE" id="PS51707"/>
    </source>
</evidence>
<evidence type="ECO:0000313" key="3">
    <source>
        <dbReference type="EMBL" id="SEH43461.1"/>
    </source>
</evidence>
<gene>
    <name evidence="3" type="ORF">SAMN05192561_1011035</name>
</gene>
<dbReference type="PANTHER" id="PTHR21028:SF2">
    <property type="entry name" value="CYTH DOMAIN-CONTAINING PROTEIN"/>
    <property type="match status" value="1"/>
</dbReference>
<dbReference type="STRING" id="1267564.SAMN05192561_1011035"/>
<keyword evidence="4" id="KW-1185">Reference proteome</keyword>
<dbReference type="InterPro" id="IPR008173">
    <property type="entry name" value="Adenylyl_cyclase_CyaB"/>
</dbReference>
<dbReference type="AlphaFoldDB" id="A0A1H6I764"/>
<dbReference type="PANTHER" id="PTHR21028">
    <property type="entry name" value="SI:CH211-156B7.4"/>
    <property type="match status" value="1"/>
</dbReference>
<dbReference type="PROSITE" id="PS51707">
    <property type="entry name" value="CYTH"/>
    <property type="match status" value="1"/>
</dbReference>
<dbReference type="SMART" id="SM01118">
    <property type="entry name" value="CYTH"/>
    <property type="match status" value="1"/>
</dbReference>
<name>A0A1H6I764_9EURY</name>
<dbReference type="RefSeq" id="WP_092815185.1">
    <property type="nucleotide sequence ID" value="NZ_FNWU01000001.1"/>
</dbReference>